<dbReference type="PANTHER" id="PTHR15907">
    <property type="entry name" value="DUF614 FAMILY PROTEIN-RELATED"/>
    <property type="match status" value="1"/>
</dbReference>
<accession>C3KJA2</accession>
<comment type="similarity">
    <text evidence="1">Belongs to the cornifelin family.</text>
</comment>
<sequence length="127" mass="14396">MTSKMVIRQPQPVMDAQGSDRWGSGICDCCQDIPECCFAFWCCPCFACITTKRYGQCVCLPLLDIFGIIPPINMSMRVSMRQRYGIKDTMCRDCLYATCCASCSWCQMSREMSERKIPIVLISAKNT</sequence>
<reference evidence="2" key="1">
    <citation type="submission" date="2009-05" db="EMBL/GenBank/DDBJ databases">
        <title>Anoplopoma fimbria ESTs and full-length cDNAs.</title>
        <authorList>
            <person name="Messmer A."/>
            <person name="Rondeau E."/>
            <person name="Sanderson D."/>
            <person name="Cooper G."/>
            <person name="Leong J."/>
            <person name="Koop B.F."/>
        </authorList>
    </citation>
    <scope>NUCLEOTIDE SEQUENCE</scope>
    <source>
        <tissue evidence="2">Brain</tissue>
    </source>
</reference>
<evidence type="ECO:0000256" key="1">
    <source>
        <dbReference type="ARBA" id="ARBA00009024"/>
    </source>
</evidence>
<evidence type="ECO:0000313" key="2">
    <source>
        <dbReference type="EMBL" id="ACQ58724.1"/>
    </source>
</evidence>
<organism evidence="2">
    <name type="scientific">Anoplopoma fimbria</name>
    <name type="common">Sablefish</name>
    <dbReference type="NCBI Taxonomy" id="229290"/>
    <lineage>
        <taxon>Eukaryota</taxon>
        <taxon>Metazoa</taxon>
        <taxon>Chordata</taxon>
        <taxon>Craniata</taxon>
        <taxon>Vertebrata</taxon>
        <taxon>Euteleostomi</taxon>
        <taxon>Actinopterygii</taxon>
        <taxon>Neopterygii</taxon>
        <taxon>Teleostei</taxon>
        <taxon>Neoteleostei</taxon>
        <taxon>Acanthomorphata</taxon>
        <taxon>Eupercaria</taxon>
        <taxon>Perciformes</taxon>
        <taxon>Cottioidei</taxon>
        <taxon>Anoplopomatales</taxon>
        <taxon>Anoplopomatidae</taxon>
        <taxon>Anoplopoma</taxon>
    </lineage>
</organism>
<name>C3KJA2_ANOFI</name>
<dbReference type="InterPro" id="IPR006461">
    <property type="entry name" value="PLAC_motif_containing"/>
</dbReference>
<dbReference type="Pfam" id="PF04749">
    <property type="entry name" value="PLAC8"/>
    <property type="match status" value="1"/>
</dbReference>
<proteinExistence type="evidence at transcript level"/>
<dbReference type="EMBL" id="BT083017">
    <property type="protein sequence ID" value="ACQ58724.1"/>
    <property type="molecule type" value="mRNA"/>
</dbReference>
<gene>
    <name evidence="2" type="primary">CNFNB</name>
</gene>
<dbReference type="NCBIfam" id="TIGR01571">
    <property type="entry name" value="A_thal_Cys_rich"/>
    <property type="match status" value="1"/>
</dbReference>
<protein>
    <submittedName>
        <fullName evidence="2">Cornifelin homolog B</fullName>
    </submittedName>
</protein>
<dbReference type="AlphaFoldDB" id="C3KJA2"/>